<sequence>MTLWFLYIFIKSIESFHSLNPSDLSCKKRDYQLITDQSSYILTLDNPLATIHATIGLDNKHISRLLTELWYEQINHQPLTVKSSWHLFKSDGELNKDHNHFWDFNFSSIINKSDLFFDYKSILNIQSTIFNKPIDLIIRRNYCSYPKTSIDFAICCGLCTTIDTCPEIKILYNHSRHNIIVTNRGLIVLRTFKIFHEEFICSLFPSNQTNRFWSTITNSMNIGQIPDKNDLVIIQRTYGMIQNFFYYSLYPFQQWNKQIVNFNFIDVLFIPYKQLVIFELNECDKILLRVYEYKLNKTIQLNSQLYFSEISLEKNICSLTYFHLYFNMLSNMLYLIGKKNIYASDNYGAKLIRIWTDNISLNNSIILDPIMFSDTGHLAFIYQLNNNSSCCYYFAIFSKAGQYYGWRTRTFRSSIVMNEPFFFDSSGSFYFNASPPLLIIQATEQSLVATPHLLVNNIPGPFFVKETDMNRFFVFCSLSLWDNRFELVGSTLQFDKIGQFFIINMDTSISQFAFCLQTSRLDYNPIQTSRQCQLIIHFLKTIKKVHLHLSGCIFNYEDQNSTIITSKFPNIFIDHIFNDTFASGRIFQEIKFNYTDVNQWNIINIQKVEQILDRCLLKNIDSHYHRPSFVYIRPTKIYPIANGDQLVTEHFYFLTHNDYVLHDNKTDNNLYLITSLFDNRKSIIHQEFIRSQLSCYLPSRRTIIFITKCLTNTIIRPKFETNFDLSKLIPIDPPINFQFNRYQAGFNSVIVYNVDHEKNLICDGFKNCSCISSLISHYSIHCAEQFYTMDSTINNRIYMKLWMENEIFYLPNNKSIFLIEELSNRNDYQLIENLWTNEMKEKIVDLFLKDFNQLTDNEIRIFELLNKSLSNGKFIFLGPNLKLELMDEGLYHFRLTYLWGDQFCLTSVDLLIMMISNTATLTSYTFTYFLACIFILIFMIILWMIYVIFYEKIYKKYSKYFFQLKKETFFVPRSINDNINFEMLVKIREQSQRLLPYQHIIFKVDKFKK</sequence>
<evidence type="ECO:0000313" key="3">
    <source>
        <dbReference type="EMBL" id="CAF1071397.1"/>
    </source>
</evidence>
<evidence type="ECO:0000256" key="2">
    <source>
        <dbReference type="SAM" id="SignalP"/>
    </source>
</evidence>
<keyword evidence="2" id="KW-0732">Signal</keyword>
<evidence type="ECO:0000256" key="1">
    <source>
        <dbReference type="SAM" id="Phobius"/>
    </source>
</evidence>
<protein>
    <submittedName>
        <fullName evidence="3">Uncharacterized protein</fullName>
    </submittedName>
</protein>
<reference evidence="3" key="1">
    <citation type="submission" date="2021-02" db="EMBL/GenBank/DDBJ databases">
        <authorList>
            <person name="Nowell W R."/>
        </authorList>
    </citation>
    <scope>NUCLEOTIDE SEQUENCE</scope>
</reference>
<comment type="caution">
    <text evidence="3">The sequence shown here is derived from an EMBL/GenBank/DDBJ whole genome shotgun (WGS) entry which is preliminary data.</text>
</comment>
<dbReference type="Proteomes" id="UP000663823">
    <property type="component" value="Unassembled WGS sequence"/>
</dbReference>
<evidence type="ECO:0000313" key="4">
    <source>
        <dbReference type="EMBL" id="CAF3616851.1"/>
    </source>
</evidence>
<feature type="transmembrane region" description="Helical" evidence="1">
    <location>
        <begin position="926"/>
        <end position="949"/>
    </location>
</feature>
<accession>A0A814LWN7</accession>
<dbReference type="Proteomes" id="UP000663882">
    <property type="component" value="Unassembled WGS sequence"/>
</dbReference>
<keyword evidence="1" id="KW-0812">Transmembrane</keyword>
<dbReference type="OrthoDB" id="10022694at2759"/>
<keyword evidence="1" id="KW-0472">Membrane</keyword>
<name>A0A814LWN7_9BILA</name>
<dbReference type="EMBL" id="CAJNOO010000968">
    <property type="protein sequence ID" value="CAF1071397.1"/>
    <property type="molecule type" value="Genomic_DNA"/>
</dbReference>
<gene>
    <name evidence="4" type="ORF">OTI717_LOCUS7596</name>
    <name evidence="3" type="ORF">RFH988_LOCUS17795</name>
</gene>
<feature type="signal peptide" evidence="2">
    <location>
        <begin position="1"/>
        <end position="15"/>
    </location>
</feature>
<evidence type="ECO:0000313" key="5">
    <source>
        <dbReference type="Proteomes" id="UP000663882"/>
    </source>
</evidence>
<dbReference type="EMBL" id="CAJOAX010000577">
    <property type="protein sequence ID" value="CAF3616851.1"/>
    <property type="molecule type" value="Genomic_DNA"/>
</dbReference>
<keyword evidence="1" id="KW-1133">Transmembrane helix</keyword>
<proteinExistence type="predicted"/>
<feature type="chain" id="PRO_5036225178" evidence="2">
    <location>
        <begin position="16"/>
        <end position="1009"/>
    </location>
</feature>
<dbReference type="AlphaFoldDB" id="A0A814LWN7"/>
<organism evidence="3 5">
    <name type="scientific">Rotaria sordida</name>
    <dbReference type="NCBI Taxonomy" id="392033"/>
    <lineage>
        <taxon>Eukaryota</taxon>
        <taxon>Metazoa</taxon>
        <taxon>Spiralia</taxon>
        <taxon>Gnathifera</taxon>
        <taxon>Rotifera</taxon>
        <taxon>Eurotatoria</taxon>
        <taxon>Bdelloidea</taxon>
        <taxon>Philodinida</taxon>
        <taxon>Philodinidae</taxon>
        <taxon>Rotaria</taxon>
    </lineage>
</organism>